<dbReference type="eggNOG" id="COG0198">
    <property type="taxonomic scope" value="Bacteria"/>
</dbReference>
<reference evidence="9 10" key="1">
    <citation type="journal article" date="2014" name="Genome Announc.">
        <title>Genome Sequence and Methylome of Soil Bacterium Gemmatirosa kalamazoonensis KBS708T, a Member of the Rarely Cultivated Gemmatimonadetes Phylum.</title>
        <authorList>
            <person name="Debruyn J.M."/>
            <person name="Radosevich M."/>
            <person name="Wommack K.E."/>
            <person name="Polson S.W."/>
            <person name="Hauser L.J."/>
            <person name="Fawaz M.N."/>
            <person name="Korlach J."/>
            <person name="Tsai Y.C."/>
        </authorList>
    </citation>
    <scope>NUCLEOTIDE SEQUENCE [LARGE SCALE GENOMIC DNA]</scope>
    <source>
        <strain evidence="9 10">KBS708</strain>
    </source>
</reference>
<dbReference type="InterPro" id="IPR057264">
    <property type="entry name" value="Ribosomal_uL24_C"/>
</dbReference>
<dbReference type="InParanoid" id="W0RIR1"/>
<dbReference type="AlphaFoldDB" id="W0RIR1"/>
<evidence type="ECO:0000256" key="5">
    <source>
        <dbReference type="HAMAP-Rule" id="MF_01326"/>
    </source>
</evidence>
<dbReference type="FunCoup" id="W0RIR1">
    <property type="interactions" value="490"/>
</dbReference>
<evidence type="ECO:0000313" key="9">
    <source>
        <dbReference type="EMBL" id="AHG90322.1"/>
    </source>
</evidence>
<dbReference type="PATRIC" id="fig|861299.3.peg.2837"/>
<dbReference type="GO" id="GO:0005840">
    <property type="term" value="C:ribosome"/>
    <property type="evidence" value="ECO:0007669"/>
    <property type="project" value="UniProtKB-KW"/>
</dbReference>
<proteinExistence type="inferred from homology"/>
<comment type="similarity">
    <text evidence="1 5 6">Belongs to the universal ribosomal protein uL24 family.</text>
</comment>
<dbReference type="GO" id="GO:0003735">
    <property type="term" value="F:structural constituent of ribosome"/>
    <property type="evidence" value="ECO:0007669"/>
    <property type="project" value="InterPro"/>
</dbReference>
<keyword evidence="2 5" id="KW-0689">Ribosomal protein</keyword>
<feature type="region of interest" description="Disordered" evidence="7">
    <location>
        <begin position="96"/>
        <end position="133"/>
    </location>
</feature>
<evidence type="ECO:0000256" key="2">
    <source>
        <dbReference type="ARBA" id="ARBA00022980"/>
    </source>
</evidence>
<evidence type="ECO:0000256" key="7">
    <source>
        <dbReference type="SAM" id="MobiDB-lite"/>
    </source>
</evidence>
<accession>W0RIR1</accession>
<dbReference type="GO" id="GO:0019843">
    <property type="term" value="F:rRNA binding"/>
    <property type="evidence" value="ECO:0007669"/>
    <property type="project" value="UniProtKB-UniRule"/>
</dbReference>
<evidence type="ECO:0000259" key="8">
    <source>
        <dbReference type="SMART" id="SM00739"/>
    </source>
</evidence>
<evidence type="ECO:0000256" key="4">
    <source>
        <dbReference type="ARBA" id="ARBA00035206"/>
    </source>
</evidence>
<dbReference type="STRING" id="861299.J421_2785"/>
<evidence type="ECO:0000256" key="1">
    <source>
        <dbReference type="ARBA" id="ARBA00010618"/>
    </source>
</evidence>
<dbReference type="Gene3D" id="2.30.30.30">
    <property type="match status" value="1"/>
</dbReference>
<feature type="compositionally biased region" description="Basic and acidic residues" evidence="7">
    <location>
        <begin position="110"/>
        <end position="122"/>
    </location>
</feature>
<gene>
    <name evidence="5" type="primary">rplX</name>
    <name evidence="9" type="ORF">J421_2785</name>
</gene>
<comment type="function">
    <text evidence="5">One of two assembly initiator proteins, it binds directly to the 5'-end of the 23S rRNA, where it nucleates assembly of the 50S subunit.</text>
</comment>
<feature type="region of interest" description="Disordered" evidence="7">
    <location>
        <begin position="1"/>
        <end position="31"/>
    </location>
</feature>
<dbReference type="SUPFAM" id="SSF50104">
    <property type="entry name" value="Translation proteins SH3-like domain"/>
    <property type="match status" value="1"/>
</dbReference>
<keyword evidence="10" id="KW-1185">Reference proteome</keyword>
<dbReference type="InterPro" id="IPR041988">
    <property type="entry name" value="Ribosomal_uL24_KOW"/>
</dbReference>
<keyword evidence="5" id="KW-0699">rRNA-binding</keyword>
<organism evidence="9 10">
    <name type="scientific">Gemmatirosa kalamazoonensis</name>
    <dbReference type="NCBI Taxonomy" id="861299"/>
    <lineage>
        <taxon>Bacteria</taxon>
        <taxon>Pseudomonadati</taxon>
        <taxon>Gemmatimonadota</taxon>
        <taxon>Gemmatimonadia</taxon>
        <taxon>Gemmatimonadales</taxon>
        <taxon>Gemmatimonadaceae</taxon>
        <taxon>Gemmatirosa</taxon>
    </lineage>
</organism>
<dbReference type="GO" id="GO:1990904">
    <property type="term" value="C:ribonucleoprotein complex"/>
    <property type="evidence" value="ECO:0007669"/>
    <property type="project" value="UniProtKB-KW"/>
</dbReference>
<dbReference type="HAMAP" id="MF_01326_B">
    <property type="entry name" value="Ribosomal_uL24_B"/>
    <property type="match status" value="1"/>
</dbReference>
<sequence>MRVLKYRATDKERLGAGRHARKAERQPVHVRKGDTVRVMRGDDKGKEGRVIKVYTKTGRVLIEGVNIVKKHRRARRPEEQSGIIEMPAPVNASNVMLLDPKTGAPTRTRSRIDADGTKERVGVKTGEPITTPR</sequence>
<dbReference type="Pfam" id="PF00467">
    <property type="entry name" value="KOW"/>
    <property type="match status" value="1"/>
</dbReference>
<evidence type="ECO:0000256" key="6">
    <source>
        <dbReference type="RuleBase" id="RU003477"/>
    </source>
</evidence>
<dbReference type="GO" id="GO:0006412">
    <property type="term" value="P:translation"/>
    <property type="evidence" value="ECO:0007669"/>
    <property type="project" value="UniProtKB-UniRule"/>
</dbReference>
<feature type="domain" description="KOW" evidence="8">
    <location>
        <begin position="29"/>
        <end position="56"/>
    </location>
</feature>
<comment type="subunit">
    <text evidence="5">Part of the 50S ribosomal subunit.</text>
</comment>
<evidence type="ECO:0000256" key="3">
    <source>
        <dbReference type="ARBA" id="ARBA00023274"/>
    </source>
</evidence>
<dbReference type="InterPro" id="IPR014722">
    <property type="entry name" value="Rib_uL2_dom2"/>
</dbReference>
<protein>
    <recommendedName>
        <fullName evidence="4 5">Large ribosomal subunit protein uL24</fullName>
    </recommendedName>
</protein>
<dbReference type="SMART" id="SM00739">
    <property type="entry name" value="KOW"/>
    <property type="match status" value="1"/>
</dbReference>
<dbReference type="HOGENOM" id="CLU_093315_2_0_0"/>
<dbReference type="Proteomes" id="UP000019151">
    <property type="component" value="Chromosome"/>
</dbReference>
<evidence type="ECO:0000313" key="10">
    <source>
        <dbReference type="Proteomes" id="UP000019151"/>
    </source>
</evidence>
<dbReference type="PANTHER" id="PTHR12903">
    <property type="entry name" value="MITOCHONDRIAL RIBOSOMAL PROTEIN L24"/>
    <property type="match status" value="1"/>
</dbReference>
<name>W0RIR1_9BACT</name>
<dbReference type="Pfam" id="PF17136">
    <property type="entry name" value="ribosomal_L24"/>
    <property type="match status" value="1"/>
</dbReference>
<dbReference type="EMBL" id="CP007128">
    <property type="protein sequence ID" value="AHG90322.1"/>
    <property type="molecule type" value="Genomic_DNA"/>
</dbReference>
<dbReference type="PROSITE" id="PS01108">
    <property type="entry name" value="RIBOSOMAL_L24"/>
    <property type="match status" value="1"/>
</dbReference>
<dbReference type="InterPro" id="IPR003256">
    <property type="entry name" value="Ribosomal_uL24"/>
</dbReference>
<comment type="function">
    <text evidence="5">One of the proteins that surrounds the polypeptide exit tunnel on the outside of the subunit.</text>
</comment>
<dbReference type="InterPro" id="IPR005824">
    <property type="entry name" value="KOW"/>
</dbReference>
<dbReference type="InterPro" id="IPR008991">
    <property type="entry name" value="Translation_prot_SH3-like_sf"/>
</dbReference>
<dbReference type="CDD" id="cd06089">
    <property type="entry name" value="KOW_RPL26"/>
    <property type="match status" value="1"/>
</dbReference>
<dbReference type="InterPro" id="IPR005825">
    <property type="entry name" value="Ribosomal_uL24_CS"/>
</dbReference>
<keyword evidence="3 5" id="KW-0687">Ribonucleoprotein</keyword>
<keyword evidence="5" id="KW-0694">RNA-binding</keyword>
<dbReference type="NCBIfam" id="TIGR01079">
    <property type="entry name" value="rplX_bact"/>
    <property type="match status" value="1"/>
</dbReference>
<dbReference type="KEGG" id="gba:J421_2785"/>